<dbReference type="PROSITE" id="PS00041">
    <property type="entry name" value="HTH_ARAC_FAMILY_1"/>
    <property type="match status" value="1"/>
</dbReference>
<keyword evidence="2" id="KW-0238">DNA-binding</keyword>
<reference evidence="5 6" key="1">
    <citation type="submission" date="2019-03" db="EMBL/GenBank/DDBJ databases">
        <title>Jiella endophytica sp. nov., a novel endophytic bacterium isolated from root of Ficus microcarpa Linn. f.</title>
        <authorList>
            <person name="Tuo L."/>
        </authorList>
    </citation>
    <scope>NUCLEOTIDE SEQUENCE [LARGE SCALE GENOMIC DNA]</scope>
    <source>
        <strain evidence="5 6">CBS5Q-3</strain>
    </source>
</reference>
<dbReference type="SUPFAM" id="SSF46689">
    <property type="entry name" value="Homeodomain-like"/>
    <property type="match status" value="2"/>
</dbReference>
<comment type="caution">
    <text evidence="5">The sequence shown here is derived from an EMBL/GenBank/DDBJ whole genome shotgun (WGS) entry which is preliminary data.</text>
</comment>
<dbReference type="SMART" id="SM00342">
    <property type="entry name" value="HTH_ARAC"/>
    <property type="match status" value="1"/>
</dbReference>
<evidence type="ECO:0000313" key="5">
    <source>
        <dbReference type="EMBL" id="TFF27233.1"/>
    </source>
</evidence>
<dbReference type="GO" id="GO:0043565">
    <property type="term" value="F:sequence-specific DNA binding"/>
    <property type="evidence" value="ECO:0007669"/>
    <property type="project" value="InterPro"/>
</dbReference>
<evidence type="ECO:0000313" key="6">
    <source>
        <dbReference type="Proteomes" id="UP000298179"/>
    </source>
</evidence>
<keyword evidence="3" id="KW-0804">Transcription</keyword>
<evidence type="ECO:0000256" key="3">
    <source>
        <dbReference type="ARBA" id="ARBA00023163"/>
    </source>
</evidence>
<dbReference type="InterPro" id="IPR032783">
    <property type="entry name" value="AraC_lig"/>
</dbReference>
<dbReference type="PANTHER" id="PTHR46796:SF7">
    <property type="entry name" value="ARAC FAMILY TRANSCRIPTIONAL REGULATOR"/>
    <property type="match status" value="1"/>
</dbReference>
<gene>
    <name evidence="5" type="ORF">E3C22_01775</name>
</gene>
<dbReference type="PANTHER" id="PTHR46796">
    <property type="entry name" value="HTH-TYPE TRANSCRIPTIONAL ACTIVATOR RHAS-RELATED"/>
    <property type="match status" value="1"/>
</dbReference>
<name>A0A4Y8RTA2_9HYPH</name>
<dbReference type="InterPro" id="IPR050204">
    <property type="entry name" value="AraC_XylS_family_regulators"/>
</dbReference>
<feature type="domain" description="HTH araC/xylS-type" evidence="4">
    <location>
        <begin position="201"/>
        <end position="296"/>
    </location>
</feature>
<keyword evidence="6" id="KW-1185">Reference proteome</keyword>
<dbReference type="PRINTS" id="PR00032">
    <property type="entry name" value="HTHARAC"/>
</dbReference>
<dbReference type="Pfam" id="PF12852">
    <property type="entry name" value="Cupin_6"/>
    <property type="match status" value="1"/>
</dbReference>
<dbReference type="PROSITE" id="PS01124">
    <property type="entry name" value="HTH_ARAC_FAMILY_2"/>
    <property type="match status" value="1"/>
</dbReference>
<evidence type="ECO:0000259" key="4">
    <source>
        <dbReference type="PROSITE" id="PS01124"/>
    </source>
</evidence>
<dbReference type="Pfam" id="PF12833">
    <property type="entry name" value="HTH_18"/>
    <property type="match status" value="1"/>
</dbReference>
<dbReference type="RefSeq" id="WP_134759647.1">
    <property type="nucleotide sequence ID" value="NZ_SOZD01000001.1"/>
</dbReference>
<keyword evidence="1" id="KW-0805">Transcription regulation</keyword>
<accession>A0A4Y8RTA2</accession>
<dbReference type="GO" id="GO:0003700">
    <property type="term" value="F:DNA-binding transcription factor activity"/>
    <property type="evidence" value="ECO:0007669"/>
    <property type="project" value="InterPro"/>
</dbReference>
<dbReference type="InterPro" id="IPR018060">
    <property type="entry name" value="HTH_AraC"/>
</dbReference>
<dbReference type="Gene3D" id="1.10.10.60">
    <property type="entry name" value="Homeodomain-like"/>
    <property type="match status" value="2"/>
</dbReference>
<dbReference type="OrthoDB" id="9783876at2"/>
<dbReference type="InterPro" id="IPR009057">
    <property type="entry name" value="Homeodomain-like_sf"/>
</dbReference>
<protein>
    <submittedName>
        <fullName evidence="5">AraC family transcriptional regulator</fullName>
    </submittedName>
</protein>
<dbReference type="Proteomes" id="UP000298179">
    <property type="component" value="Unassembled WGS sequence"/>
</dbReference>
<organism evidence="5 6">
    <name type="scientific">Jiella endophytica</name>
    <dbReference type="NCBI Taxonomy" id="2558362"/>
    <lineage>
        <taxon>Bacteria</taxon>
        <taxon>Pseudomonadati</taxon>
        <taxon>Pseudomonadota</taxon>
        <taxon>Alphaproteobacteria</taxon>
        <taxon>Hyphomicrobiales</taxon>
        <taxon>Aurantimonadaceae</taxon>
        <taxon>Jiella</taxon>
    </lineage>
</organism>
<proteinExistence type="predicted"/>
<evidence type="ECO:0000256" key="1">
    <source>
        <dbReference type="ARBA" id="ARBA00023015"/>
    </source>
</evidence>
<dbReference type="AlphaFoldDB" id="A0A4Y8RTA2"/>
<evidence type="ECO:0000256" key="2">
    <source>
        <dbReference type="ARBA" id="ARBA00023125"/>
    </source>
</evidence>
<dbReference type="InterPro" id="IPR018062">
    <property type="entry name" value="HTH_AraC-typ_CS"/>
</dbReference>
<sequence>MSDPFSDVLAALGTQSVRGTRLEAAGDWALSFDGRGRLKFVAVVKGCCWLLLAGQEPERLCAGDVLLLSNIRYTVASDPAVEAVDGMRLYEGPGRDTVRLGEACDTVMIGGGSGFADGCGSFVLDALPAFLRVEQTSPGAAAVARTLEALQDEVRLGAVGGPLVSERLAEILVVEAVRAHVAASSAESVGWITALADRRIARAISLMHGDVARRWTVPMLARETGMSRSALTERFARRVGRPPMEYLTHWRMMLAQRKLATGEAVATVATDVGYRSQSAFAHAFKRMTGQTPRRRR</sequence>
<dbReference type="InterPro" id="IPR020449">
    <property type="entry name" value="Tscrpt_reg_AraC-type_HTH"/>
</dbReference>
<dbReference type="EMBL" id="SOZD01000001">
    <property type="protein sequence ID" value="TFF27233.1"/>
    <property type="molecule type" value="Genomic_DNA"/>
</dbReference>